<reference evidence="2" key="2">
    <citation type="journal article" date="2023" name="Infect Dis Poverty">
        <title>Chromosome-scale genome of the human blood fluke Schistosoma mekongi and its implications for public health.</title>
        <authorList>
            <person name="Zhou M."/>
            <person name="Xu L."/>
            <person name="Xu D."/>
            <person name="Chen W."/>
            <person name="Khan J."/>
            <person name="Hu Y."/>
            <person name="Huang H."/>
            <person name="Wei H."/>
            <person name="Zhang Y."/>
            <person name="Chusongsang P."/>
            <person name="Tanasarnprasert K."/>
            <person name="Hu X."/>
            <person name="Limpanont Y."/>
            <person name="Lv Z."/>
        </authorList>
    </citation>
    <scope>NUCLEOTIDE SEQUENCE</scope>
    <source>
        <strain evidence="2">LV_2022a</strain>
    </source>
</reference>
<dbReference type="InterPro" id="IPR003409">
    <property type="entry name" value="MORN"/>
</dbReference>
<dbReference type="AlphaFoldDB" id="A0AAE2D8N7"/>
<dbReference type="Pfam" id="PF02493">
    <property type="entry name" value="MORN"/>
    <property type="match status" value="9"/>
</dbReference>
<keyword evidence="1" id="KW-0677">Repeat</keyword>
<evidence type="ECO:0000313" key="2">
    <source>
        <dbReference type="EMBL" id="KAK4475451.1"/>
    </source>
</evidence>
<dbReference type="Gene3D" id="2.20.110.10">
    <property type="entry name" value="Histone H3 K4-specific methyltransferase SET7/9 N-terminal domain"/>
    <property type="match status" value="3"/>
</dbReference>
<name>A0AAE2D8N7_SCHME</name>
<reference evidence="2" key="1">
    <citation type="submission" date="2022-04" db="EMBL/GenBank/DDBJ databases">
        <authorList>
            <person name="Xu L."/>
            <person name="Lv Z."/>
        </authorList>
    </citation>
    <scope>NUCLEOTIDE SEQUENCE</scope>
    <source>
        <strain evidence="2">LV_2022a</strain>
    </source>
</reference>
<dbReference type="EMBL" id="JALJAT010000001">
    <property type="protein sequence ID" value="KAK4475451.1"/>
    <property type="molecule type" value="Genomic_DNA"/>
</dbReference>
<dbReference type="PANTHER" id="PTHR23084:SF263">
    <property type="entry name" value="MORN REPEAT-CONTAINING PROTEIN 1"/>
    <property type="match status" value="1"/>
</dbReference>
<organism evidence="2 3">
    <name type="scientific">Schistosoma mekongi</name>
    <name type="common">Parasitic worm</name>
    <dbReference type="NCBI Taxonomy" id="38744"/>
    <lineage>
        <taxon>Eukaryota</taxon>
        <taxon>Metazoa</taxon>
        <taxon>Spiralia</taxon>
        <taxon>Lophotrochozoa</taxon>
        <taxon>Platyhelminthes</taxon>
        <taxon>Trematoda</taxon>
        <taxon>Digenea</taxon>
        <taxon>Strigeidida</taxon>
        <taxon>Schistosomatoidea</taxon>
        <taxon>Schistosomatidae</taxon>
        <taxon>Schistosoma</taxon>
    </lineage>
</organism>
<comment type="caution">
    <text evidence="2">The sequence shown here is derived from an EMBL/GenBank/DDBJ whole genome shotgun (WGS) entry which is preliminary data.</text>
</comment>
<proteinExistence type="predicted"/>
<evidence type="ECO:0000256" key="1">
    <source>
        <dbReference type="ARBA" id="ARBA00022737"/>
    </source>
</evidence>
<sequence length="526" mass="60715">MSTGFYTGQTYKDKRNGVGTYFYRNGYYKYHGEWINSKKWGNGRFSMKDGSFYEGSFIDGEMYGKGRRFYAISKSEYTGHFVFGERHGYGLMVYGDGSTYKGDWCHNLQQGNGEYIDANKCKYVGGFFQNKRSGPGCLHSHTFSYTGYWQNDIYDGFGILKMMHGTTYEGEFKNGKPNGQGKLTRRSNLLPSYEGLWKDGLPCQLAHHMKLSNETEKDHSKINTSCLVEYRNSTVMENNYKFASLSKMEISSNELETKCSIDICVYSDTNRILIEESNRLLALWVGKIYKDNVQLQIPVDLQMSTETPFLSSLRKKGNFTMETPFGFNIYPIGSITLISNKTILNEENSLIHSTNDNNEYDSINHTLNEVDKLIVINEENNNSIENVTQQLVNRIFVYKQSTNRGFTSYFIIKSLMNNENLHEINQIEQKLDNDSKLKLIISENESIIDLLKIEKSIHLLEKFTQSSNFNQFQLNEQFVLVVEDITPQNEQDGEEEFHVNAIPDHILKTPERLPPLFIKLCYNSKE</sequence>
<dbReference type="SMART" id="SM00698">
    <property type="entry name" value="MORN"/>
    <property type="match status" value="7"/>
</dbReference>
<evidence type="ECO:0000313" key="3">
    <source>
        <dbReference type="Proteomes" id="UP001292079"/>
    </source>
</evidence>
<keyword evidence="3" id="KW-1185">Reference proteome</keyword>
<accession>A0AAE2D8N7</accession>
<dbReference type="PANTHER" id="PTHR23084">
    <property type="entry name" value="PHOSPHATIDYLINOSITOL-4-PHOSPHATE 5-KINASE RELATED"/>
    <property type="match status" value="1"/>
</dbReference>
<gene>
    <name evidence="2" type="ORF">MN116_000798</name>
</gene>
<dbReference type="Proteomes" id="UP001292079">
    <property type="component" value="Unassembled WGS sequence"/>
</dbReference>
<dbReference type="SUPFAM" id="SSF82185">
    <property type="entry name" value="Histone H3 K4-specific methyltransferase SET7/9 N-terminal domain"/>
    <property type="match status" value="2"/>
</dbReference>
<protein>
    <submittedName>
        <fullName evidence="2">Uncharacterized protein</fullName>
    </submittedName>
</protein>